<feature type="region of interest" description="Disordered" evidence="1">
    <location>
        <begin position="1"/>
        <end position="125"/>
    </location>
</feature>
<reference evidence="2 3" key="1">
    <citation type="journal article" date="2016" name="Front. Microbiol.">
        <title>Genome and transcriptome sequences reveal the specific parasitism of the nematophagous Purpureocillium lilacinum 36-1.</title>
        <authorList>
            <person name="Xie J."/>
            <person name="Li S."/>
            <person name="Mo C."/>
            <person name="Xiao X."/>
            <person name="Peng D."/>
            <person name="Wang G."/>
            <person name="Xiao Y."/>
        </authorList>
    </citation>
    <scope>NUCLEOTIDE SEQUENCE [LARGE SCALE GENOMIC DNA]</scope>
    <source>
        <strain evidence="2 3">36-1</strain>
    </source>
</reference>
<feature type="compositionally biased region" description="Pro residues" evidence="1">
    <location>
        <begin position="54"/>
        <end position="68"/>
    </location>
</feature>
<dbReference type="AlphaFoldDB" id="A0A2U3E035"/>
<comment type="caution">
    <text evidence="2">The sequence shown here is derived from an EMBL/GenBank/DDBJ whole genome shotgun (WGS) entry which is preliminary data.</text>
</comment>
<dbReference type="EMBL" id="LCWV01000017">
    <property type="protein sequence ID" value="PWI67853.1"/>
    <property type="molecule type" value="Genomic_DNA"/>
</dbReference>
<gene>
    <name evidence="2" type="ORF">PCL_02774</name>
</gene>
<dbReference type="Proteomes" id="UP000245956">
    <property type="component" value="Unassembled WGS sequence"/>
</dbReference>
<accession>A0A2U3E035</accession>
<proteinExistence type="predicted"/>
<protein>
    <submittedName>
        <fullName evidence="2">Uncharacterized protein</fullName>
    </submittedName>
</protein>
<evidence type="ECO:0000313" key="2">
    <source>
        <dbReference type="EMBL" id="PWI67853.1"/>
    </source>
</evidence>
<name>A0A2U3E035_PURLI</name>
<sequence>MEGKRSGMEGERASVGQRDNESVCGSTAEAEGPHGTLGTSIRLGVGGSNADGRPMPPHGMPTPPPVATPPRQGRAGQGRAGPANLRGEACSSCQEPGRYLRHPTRTPMMRSNNDGNNSHLEQQQRPMESTEQEGACACACIFFLMRALIEYPVGAQCLLLAAAVVAGADQELAGLGQVQVQVHAQVQGARNATGKSHQSLVRQRNARKETLRSTCFVRSTTQVTLRRAQDGRSDGTSTPIQPTRAGNFDGKPPVASLRRPPSARYGIGALKRSLARPSPPSTRLLPCAGAALGVARFHLNLTSEHLASPSVDLPPFHGFHATLRPPHGLT</sequence>
<organism evidence="2 3">
    <name type="scientific">Purpureocillium lilacinum</name>
    <name type="common">Paecilomyces lilacinus</name>
    <dbReference type="NCBI Taxonomy" id="33203"/>
    <lineage>
        <taxon>Eukaryota</taxon>
        <taxon>Fungi</taxon>
        <taxon>Dikarya</taxon>
        <taxon>Ascomycota</taxon>
        <taxon>Pezizomycotina</taxon>
        <taxon>Sordariomycetes</taxon>
        <taxon>Hypocreomycetidae</taxon>
        <taxon>Hypocreales</taxon>
        <taxon>Ophiocordycipitaceae</taxon>
        <taxon>Purpureocillium</taxon>
    </lineage>
</organism>
<evidence type="ECO:0000313" key="3">
    <source>
        <dbReference type="Proteomes" id="UP000245956"/>
    </source>
</evidence>
<evidence type="ECO:0000256" key="1">
    <source>
        <dbReference type="SAM" id="MobiDB-lite"/>
    </source>
</evidence>
<feature type="compositionally biased region" description="Basic and acidic residues" evidence="1">
    <location>
        <begin position="1"/>
        <end position="12"/>
    </location>
</feature>
<feature type="region of interest" description="Disordered" evidence="1">
    <location>
        <begin position="225"/>
        <end position="261"/>
    </location>
</feature>
<feature type="compositionally biased region" description="Polar residues" evidence="1">
    <location>
        <begin position="109"/>
        <end position="125"/>
    </location>
</feature>